<dbReference type="Proteomes" id="UP000609802">
    <property type="component" value="Unassembled WGS sequence"/>
</dbReference>
<comment type="subcellular location">
    <subcellularLocation>
        <location evidence="1">Cell membrane</location>
        <topology evidence="1">Multi-pass membrane protein</topology>
    </subcellularLocation>
</comment>
<evidence type="ECO:0000256" key="4">
    <source>
        <dbReference type="ARBA" id="ARBA00022475"/>
    </source>
</evidence>
<evidence type="ECO:0000256" key="2">
    <source>
        <dbReference type="ARBA" id="ARBA00010735"/>
    </source>
</evidence>
<feature type="transmembrane region" description="Helical" evidence="8">
    <location>
        <begin position="73"/>
        <end position="91"/>
    </location>
</feature>
<proteinExistence type="inferred from homology"/>
<dbReference type="PANTHER" id="PTHR34979:SF1">
    <property type="entry name" value="INNER MEMBRANE PROTEIN YGAZ"/>
    <property type="match status" value="1"/>
</dbReference>
<accession>A0ABQ3J5Q4</accession>
<evidence type="ECO:0000313" key="10">
    <source>
        <dbReference type="Proteomes" id="UP000609802"/>
    </source>
</evidence>
<evidence type="ECO:0000256" key="5">
    <source>
        <dbReference type="ARBA" id="ARBA00022692"/>
    </source>
</evidence>
<comment type="similarity">
    <text evidence="2">Belongs to the AzlC family.</text>
</comment>
<organism evidence="9 10">
    <name type="scientific">Aliiroseovarius zhejiangensis</name>
    <dbReference type="NCBI Taxonomy" id="1632025"/>
    <lineage>
        <taxon>Bacteria</taxon>
        <taxon>Pseudomonadati</taxon>
        <taxon>Pseudomonadota</taxon>
        <taxon>Alphaproteobacteria</taxon>
        <taxon>Rhodobacterales</taxon>
        <taxon>Paracoccaceae</taxon>
        <taxon>Aliiroseovarius</taxon>
    </lineage>
</organism>
<keyword evidence="4" id="KW-1003">Cell membrane</keyword>
<evidence type="ECO:0000256" key="7">
    <source>
        <dbReference type="ARBA" id="ARBA00023136"/>
    </source>
</evidence>
<keyword evidence="7 8" id="KW-0472">Membrane</keyword>
<protein>
    <submittedName>
        <fullName evidence="9">Branched-chain amino acid transporter AzlC</fullName>
    </submittedName>
</protein>
<dbReference type="InterPro" id="IPR011606">
    <property type="entry name" value="Brnchd-chn_aa_trnsp_permease"/>
</dbReference>
<evidence type="ECO:0000256" key="6">
    <source>
        <dbReference type="ARBA" id="ARBA00022989"/>
    </source>
</evidence>
<keyword evidence="10" id="KW-1185">Reference proteome</keyword>
<feature type="transmembrane region" description="Helical" evidence="8">
    <location>
        <begin position="214"/>
        <end position="232"/>
    </location>
</feature>
<feature type="transmembrane region" description="Helical" evidence="8">
    <location>
        <begin position="136"/>
        <end position="158"/>
    </location>
</feature>
<evidence type="ECO:0000256" key="1">
    <source>
        <dbReference type="ARBA" id="ARBA00004651"/>
    </source>
</evidence>
<feature type="transmembrane region" description="Helical" evidence="8">
    <location>
        <begin position="21"/>
        <end position="41"/>
    </location>
</feature>
<name>A0ABQ3J5Q4_9RHOB</name>
<evidence type="ECO:0000256" key="8">
    <source>
        <dbReference type="SAM" id="Phobius"/>
    </source>
</evidence>
<dbReference type="PANTHER" id="PTHR34979">
    <property type="entry name" value="INNER MEMBRANE PROTEIN YGAZ"/>
    <property type="match status" value="1"/>
</dbReference>
<dbReference type="Pfam" id="PF03591">
    <property type="entry name" value="AzlC"/>
    <property type="match status" value="1"/>
</dbReference>
<gene>
    <name evidence="9" type="ORF">GCM10016455_27550</name>
</gene>
<feature type="transmembrane region" description="Helical" evidence="8">
    <location>
        <begin position="164"/>
        <end position="182"/>
    </location>
</feature>
<comment type="caution">
    <text evidence="9">The sequence shown here is derived from an EMBL/GenBank/DDBJ whole genome shotgun (WGS) entry which is preliminary data.</text>
</comment>
<reference evidence="10" key="1">
    <citation type="journal article" date="2019" name="Int. J. Syst. Evol. Microbiol.">
        <title>The Global Catalogue of Microorganisms (GCM) 10K type strain sequencing project: providing services to taxonomists for standard genome sequencing and annotation.</title>
        <authorList>
            <consortium name="The Broad Institute Genomics Platform"/>
            <consortium name="The Broad Institute Genome Sequencing Center for Infectious Disease"/>
            <person name="Wu L."/>
            <person name="Ma J."/>
        </authorList>
    </citation>
    <scope>NUCLEOTIDE SEQUENCE [LARGE SCALE GENOMIC DNA]</scope>
    <source>
        <strain evidence="10">KCTC 42443</strain>
    </source>
</reference>
<dbReference type="EMBL" id="BNCH01000007">
    <property type="protein sequence ID" value="GHF04760.1"/>
    <property type="molecule type" value="Genomic_DNA"/>
</dbReference>
<keyword evidence="3" id="KW-0813">Transport</keyword>
<evidence type="ECO:0000256" key="3">
    <source>
        <dbReference type="ARBA" id="ARBA00022448"/>
    </source>
</evidence>
<evidence type="ECO:0000313" key="9">
    <source>
        <dbReference type="EMBL" id="GHF04760.1"/>
    </source>
</evidence>
<sequence>MMTSSNPKRHFLRGVRDALPFILVIVPFAALFGVVATEAGLNVVEVMSFSVLVIAGAAQFTAVQLMTENAPTIIVILTALAVNLRMAMYSASLTPYLGKAPMWKRALVAYFMVDQAYALSQIKFEMERDLTVSERFAYYIGTVAPLAPLWYGASYVGAVAGAQVPPSLALDFALPITFLAMIAPALRTLAHVAAATTSVVLALLMAWMPYGSGLLVAAIGAMIVGAQVELLMTRKAGQ</sequence>
<keyword evidence="5 8" id="KW-0812">Transmembrane</keyword>
<keyword evidence="6 8" id="KW-1133">Transmembrane helix</keyword>